<dbReference type="EMBL" id="JAAIUW010000011">
    <property type="protein sequence ID" value="KAF7810331.1"/>
    <property type="molecule type" value="Genomic_DNA"/>
</dbReference>
<evidence type="ECO:0000313" key="1">
    <source>
        <dbReference type="EMBL" id="KAF7810331.1"/>
    </source>
</evidence>
<protein>
    <submittedName>
        <fullName evidence="1">Uncharacterized protein</fullName>
    </submittedName>
</protein>
<reference evidence="1" key="1">
    <citation type="submission" date="2020-09" db="EMBL/GenBank/DDBJ databases">
        <title>Genome-Enabled Discovery of Anthraquinone Biosynthesis in Senna tora.</title>
        <authorList>
            <person name="Kang S.-H."/>
            <person name="Pandey R.P."/>
            <person name="Lee C.-M."/>
            <person name="Sim J.-S."/>
            <person name="Jeong J.-T."/>
            <person name="Choi B.-S."/>
            <person name="Jung M."/>
            <person name="Ginzburg D."/>
            <person name="Zhao K."/>
            <person name="Won S.Y."/>
            <person name="Oh T.-J."/>
            <person name="Yu Y."/>
            <person name="Kim N.-H."/>
            <person name="Lee O.R."/>
            <person name="Lee T.-H."/>
            <person name="Bashyal P."/>
            <person name="Kim T.-S."/>
            <person name="Lee W.-H."/>
            <person name="Kawkins C."/>
            <person name="Kim C.-K."/>
            <person name="Kim J.S."/>
            <person name="Ahn B.O."/>
            <person name="Rhee S.Y."/>
            <person name="Sohng J.K."/>
        </authorList>
    </citation>
    <scope>NUCLEOTIDE SEQUENCE</scope>
    <source>
        <tissue evidence="1">Leaf</tissue>
    </source>
</reference>
<dbReference type="Proteomes" id="UP000634136">
    <property type="component" value="Unassembled WGS sequence"/>
</dbReference>
<gene>
    <name evidence="1" type="ORF">G2W53_037074</name>
</gene>
<evidence type="ECO:0000313" key="2">
    <source>
        <dbReference type="Proteomes" id="UP000634136"/>
    </source>
</evidence>
<dbReference type="OrthoDB" id="1428651at2759"/>
<accession>A0A834SWK8</accession>
<dbReference type="AlphaFoldDB" id="A0A834SWK8"/>
<proteinExistence type="predicted"/>
<comment type="caution">
    <text evidence="1">The sequence shown here is derived from an EMBL/GenBank/DDBJ whole genome shotgun (WGS) entry which is preliminary data.</text>
</comment>
<keyword evidence="2" id="KW-1185">Reference proteome</keyword>
<organism evidence="1 2">
    <name type="scientific">Senna tora</name>
    <dbReference type="NCBI Taxonomy" id="362788"/>
    <lineage>
        <taxon>Eukaryota</taxon>
        <taxon>Viridiplantae</taxon>
        <taxon>Streptophyta</taxon>
        <taxon>Embryophyta</taxon>
        <taxon>Tracheophyta</taxon>
        <taxon>Spermatophyta</taxon>
        <taxon>Magnoliopsida</taxon>
        <taxon>eudicotyledons</taxon>
        <taxon>Gunneridae</taxon>
        <taxon>Pentapetalae</taxon>
        <taxon>rosids</taxon>
        <taxon>fabids</taxon>
        <taxon>Fabales</taxon>
        <taxon>Fabaceae</taxon>
        <taxon>Caesalpinioideae</taxon>
        <taxon>Cassia clade</taxon>
        <taxon>Senna</taxon>
    </lineage>
</organism>
<name>A0A834SWK8_9FABA</name>
<sequence length="34" mass="3746">MTKRFDTITSVETTEALAVYEGLVLAKSMSILNI</sequence>